<dbReference type="PANTHER" id="PTHR30213:SF1">
    <property type="entry name" value="INNER MEMBRANE PROTEIN YHJD"/>
    <property type="match status" value="1"/>
</dbReference>
<keyword evidence="4 6" id="KW-1133">Transmembrane helix</keyword>
<keyword evidence="2" id="KW-1003">Cell membrane</keyword>
<comment type="subcellular location">
    <subcellularLocation>
        <location evidence="1">Cell membrane</location>
        <topology evidence="1">Multi-pass membrane protein</topology>
    </subcellularLocation>
</comment>
<gene>
    <name evidence="7" type="primary">brkB</name>
    <name evidence="7" type="ORF">GCM10011430_14030</name>
</gene>
<dbReference type="InterPro" id="IPR017039">
    <property type="entry name" value="Virul_fac_BrkB"/>
</dbReference>
<evidence type="ECO:0000313" key="7">
    <source>
        <dbReference type="EMBL" id="GGI54229.1"/>
    </source>
</evidence>
<feature type="transmembrane region" description="Helical" evidence="6">
    <location>
        <begin position="24"/>
        <end position="48"/>
    </location>
</feature>
<protein>
    <submittedName>
        <fullName evidence="7">Membrane protein</fullName>
    </submittedName>
</protein>
<evidence type="ECO:0000256" key="1">
    <source>
        <dbReference type="ARBA" id="ARBA00004651"/>
    </source>
</evidence>
<keyword evidence="8" id="KW-1185">Reference proteome</keyword>
<proteinExistence type="predicted"/>
<reference evidence="7" key="2">
    <citation type="submission" date="2020-09" db="EMBL/GenBank/DDBJ databases">
        <authorList>
            <person name="Sun Q."/>
            <person name="Sedlacek I."/>
        </authorList>
    </citation>
    <scope>NUCLEOTIDE SEQUENCE</scope>
    <source>
        <strain evidence="7">CCM 7664</strain>
    </source>
</reference>
<feature type="transmembrane region" description="Helical" evidence="6">
    <location>
        <begin position="235"/>
        <end position="253"/>
    </location>
</feature>
<dbReference type="PIRSF" id="PIRSF035875">
    <property type="entry name" value="RNase_BN"/>
    <property type="match status" value="1"/>
</dbReference>
<feature type="transmembrane region" description="Helical" evidence="6">
    <location>
        <begin position="209"/>
        <end position="229"/>
    </location>
</feature>
<organism evidence="7 8">
    <name type="scientific">Oxalicibacterium solurbis</name>
    <dbReference type="NCBI Taxonomy" id="69280"/>
    <lineage>
        <taxon>Bacteria</taxon>
        <taxon>Pseudomonadati</taxon>
        <taxon>Pseudomonadota</taxon>
        <taxon>Betaproteobacteria</taxon>
        <taxon>Burkholderiales</taxon>
        <taxon>Oxalobacteraceae</taxon>
        <taxon>Oxalicibacterium</taxon>
    </lineage>
</organism>
<dbReference type="GO" id="GO:0005886">
    <property type="term" value="C:plasma membrane"/>
    <property type="evidence" value="ECO:0007669"/>
    <property type="project" value="UniProtKB-SubCell"/>
</dbReference>
<evidence type="ECO:0000256" key="6">
    <source>
        <dbReference type="SAM" id="Phobius"/>
    </source>
</evidence>
<evidence type="ECO:0000256" key="3">
    <source>
        <dbReference type="ARBA" id="ARBA00022692"/>
    </source>
</evidence>
<dbReference type="EMBL" id="BMDP01000002">
    <property type="protein sequence ID" value="GGI54229.1"/>
    <property type="molecule type" value="Genomic_DNA"/>
</dbReference>
<reference evidence="7" key="1">
    <citation type="journal article" date="2014" name="Int. J. Syst. Evol. Microbiol.">
        <title>Complete genome sequence of Corynebacterium casei LMG S-19264T (=DSM 44701T), isolated from a smear-ripened cheese.</title>
        <authorList>
            <consortium name="US DOE Joint Genome Institute (JGI-PGF)"/>
            <person name="Walter F."/>
            <person name="Albersmeier A."/>
            <person name="Kalinowski J."/>
            <person name="Ruckert C."/>
        </authorList>
    </citation>
    <scope>NUCLEOTIDE SEQUENCE</scope>
    <source>
        <strain evidence="7">CCM 7664</strain>
    </source>
</reference>
<evidence type="ECO:0000256" key="2">
    <source>
        <dbReference type="ARBA" id="ARBA00022475"/>
    </source>
</evidence>
<dbReference type="RefSeq" id="WP_229724006.1">
    <property type="nucleotide sequence ID" value="NZ_BMDP01000002.1"/>
</dbReference>
<evidence type="ECO:0000313" key="8">
    <source>
        <dbReference type="Proteomes" id="UP000627205"/>
    </source>
</evidence>
<dbReference type="PANTHER" id="PTHR30213">
    <property type="entry name" value="INNER MEMBRANE PROTEIN YHJD"/>
    <property type="match status" value="1"/>
</dbReference>
<comment type="caution">
    <text evidence="7">The sequence shown here is derived from an EMBL/GenBank/DDBJ whole genome shotgun (WGS) entry which is preliminary data.</text>
</comment>
<dbReference type="AlphaFoldDB" id="A0A8J3F5M3"/>
<name>A0A8J3F5M3_9BURK</name>
<dbReference type="Pfam" id="PF03631">
    <property type="entry name" value="Virul_fac_BrkB"/>
    <property type="match status" value="1"/>
</dbReference>
<feature type="transmembrane region" description="Helical" evidence="6">
    <location>
        <begin position="177"/>
        <end position="197"/>
    </location>
</feature>
<dbReference type="NCBIfam" id="TIGR00765">
    <property type="entry name" value="yihY_not_rbn"/>
    <property type="match status" value="1"/>
</dbReference>
<feature type="transmembrane region" description="Helical" evidence="6">
    <location>
        <begin position="85"/>
        <end position="105"/>
    </location>
</feature>
<keyword evidence="3 6" id="KW-0812">Transmembrane</keyword>
<feature type="transmembrane region" description="Helical" evidence="6">
    <location>
        <begin position="133"/>
        <end position="157"/>
    </location>
</feature>
<evidence type="ECO:0000256" key="4">
    <source>
        <dbReference type="ARBA" id="ARBA00022989"/>
    </source>
</evidence>
<accession>A0A8J3F5M3</accession>
<keyword evidence="5 6" id="KW-0472">Membrane</keyword>
<sequence length="292" mass="31194">MRIVAVCSVMEWFAQRGGSKGAAVAFYTLFSMAPILVLTIGIVGAIFGPQAARGEIFAQLHNLVGAAGAEAIQMLVANAHSPNVGFAPTIVAIGALLFGATTIFAELKDSLDEIWHVPMARQGGWRNVLRVRLLSFGLVLVLAFLLLVSLVISAMLAVLERYWGGFWQESAFILQPLSNSVSFLVIACLFAVIYKMLPQIKLSWRDVAIGALGTAALFSLGKHLIGVYLGNSGVASGYGAAGSLVVLLLWVYYSAQIFFLGASFTRQYALWFGTLRHDENAHAAGKNPAAGT</sequence>
<evidence type="ECO:0000256" key="5">
    <source>
        <dbReference type="ARBA" id="ARBA00023136"/>
    </source>
</evidence>
<dbReference type="Proteomes" id="UP000627205">
    <property type="component" value="Unassembled WGS sequence"/>
</dbReference>